<dbReference type="AlphaFoldDB" id="A0A1H5Z0T5"/>
<keyword evidence="4" id="KW-1185">Reference proteome</keyword>
<evidence type="ECO:0000259" key="2">
    <source>
        <dbReference type="Pfam" id="PF08800"/>
    </source>
</evidence>
<sequence>MASSTIFRNFTVPVEKKSLLLIGNDIANGKYKTEVEEIRALLEQGKAEEAANKKKQLLAFTPSAVFTEKRQMPYLEMYSGFVHLDFDKLTPEQLDTAFKVIAEIPYTFLCFISPSGNGLKVFIEVNTGIEHHDTAYLQVQQYYEEATGLKADPSCKDITRLCFMSYHPGLYKNIRNEKFKVQLPEIFTQPEPHPKVKPVIPVVQEEPEEDLNTAFIFNQQIQFTNQKSQYTDGNRNNYIYLLASNCNRAGLSQSDVELLCTQHFDLPEREILEAIKSAYTHHKPEFAKFADTTKLQSTEQQPPQEDYLKATPTIPEELYLQMPELLQHGAMAFTDERERDVFLTGALAILSGCLPGVKGVYAGNEVFPNVFSFAIAPAASGKGALKFAKMLADDYHGFVLKASREAELQYNQELSEHKQRISSKKKGDTSTEEPPTKPTFKVVYIPANTSYAKILWHLEQNEGTGIICETEADTLGNVFKQEWGSYSDMLRKSFHHERLSSSRKGNNEFTEVNAPSLSIALSGTPNQVTGLIASSEDGLFSRFLFYAFKVEQRWKDVSPNANNINLTEHFKVLAGRVFNMVQFLQREETIIELTTEQWQQLNQTCEAWLNEVTMFTAEEAASIVKRLGLILYRMAMIFTSLRKFENGEAATRIVCSDEDFNTALRLAEIYLHHSILMFNYLPKQSEATQFKTGDSKRKFFEALPAEFTRQQAVEIGKQFQLSPRTVDDILHNATGKALEKLKAGHYRKI</sequence>
<feature type="region of interest" description="Disordered" evidence="1">
    <location>
        <begin position="413"/>
        <end position="437"/>
    </location>
</feature>
<evidence type="ECO:0000313" key="4">
    <source>
        <dbReference type="Proteomes" id="UP000236736"/>
    </source>
</evidence>
<dbReference type="Proteomes" id="UP000236736">
    <property type="component" value="Unassembled WGS sequence"/>
</dbReference>
<proteinExistence type="predicted"/>
<evidence type="ECO:0000256" key="1">
    <source>
        <dbReference type="SAM" id="MobiDB-lite"/>
    </source>
</evidence>
<name>A0A1H5Z0T5_9BACT</name>
<dbReference type="STRING" id="1120964.GCA_001313265_04392"/>
<gene>
    <name evidence="3" type="ORF">SAMN03080598_03288</name>
</gene>
<dbReference type="EMBL" id="FNVR01000023">
    <property type="protein sequence ID" value="SEG30163.1"/>
    <property type="molecule type" value="Genomic_DNA"/>
</dbReference>
<dbReference type="Pfam" id="PF13148">
    <property type="entry name" value="DUF3987"/>
    <property type="match status" value="1"/>
</dbReference>
<evidence type="ECO:0000313" key="3">
    <source>
        <dbReference type="EMBL" id="SEG30163.1"/>
    </source>
</evidence>
<accession>A0A1H5Z0T5</accession>
<feature type="compositionally biased region" description="Basic and acidic residues" evidence="1">
    <location>
        <begin position="414"/>
        <end position="429"/>
    </location>
</feature>
<dbReference type="Pfam" id="PF08800">
    <property type="entry name" value="BT4734-like_N"/>
    <property type="match status" value="1"/>
</dbReference>
<dbReference type="OrthoDB" id="1522635at2"/>
<protein>
    <submittedName>
        <fullName evidence="3">VirE N-terminal domain-containing protein</fullName>
    </submittedName>
</protein>
<dbReference type="InterPro" id="IPR025048">
    <property type="entry name" value="DUF3987"/>
</dbReference>
<dbReference type="InterPro" id="IPR014907">
    <property type="entry name" value="BT4734-like_N"/>
</dbReference>
<reference evidence="4" key="1">
    <citation type="submission" date="2016-10" db="EMBL/GenBank/DDBJ databases">
        <authorList>
            <person name="Varghese N."/>
            <person name="Submissions S."/>
        </authorList>
    </citation>
    <scope>NUCLEOTIDE SEQUENCE [LARGE SCALE GENOMIC DNA]</scope>
    <source>
        <strain evidence="4">DSM 17298</strain>
    </source>
</reference>
<feature type="domain" description="BT4734-like N-terminal" evidence="2">
    <location>
        <begin position="53"/>
        <end position="171"/>
    </location>
</feature>
<dbReference type="RefSeq" id="WP_103925901.1">
    <property type="nucleotide sequence ID" value="NZ_FNVR01000023.1"/>
</dbReference>
<organism evidence="3 4">
    <name type="scientific">Algoriphagus boritolerans DSM 17298 = JCM 18970</name>
    <dbReference type="NCBI Taxonomy" id="1120964"/>
    <lineage>
        <taxon>Bacteria</taxon>
        <taxon>Pseudomonadati</taxon>
        <taxon>Bacteroidota</taxon>
        <taxon>Cytophagia</taxon>
        <taxon>Cytophagales</taxon>
        <taxon>Cyclobacteriaceae</taxon>
        <taxon>Algoriphagus</taxon>
    </lineage>
</organism>